<dbReference type="PANTHER" id="PTHR24418">
    <property type="entry name" value="TYROSINE-PROTEIN KINASE"/>
    <property type="match status" value="1"/>
</dbReference>
<keyword evidence="1" id="KW-0547">Nucleotide-binding</keyword>
<keyword evidence="2" id="KW-0067">ATP-binding</keyword>
<dbReference type="Proteomes" id="UP000267027">
    <property type="component" value="Unassembled WGS sequence"/>
</dbReference>
<dbReference type="STRING" id="334426.A0A0R3PW40"/>
<dbReference type="AlphaFoldDB" id="A0A0R3PW40"/>
<evidence type="ECO:0000259" key="3">
    <source>
        <dbReference type="PROSITE" id="PS50011"/>
    </source>
</evidence>
<dbReference type="InterPro" id="IPR011009">
    <property type="entry name" value="Kinase-like_dom_sf"/>
</dbReference>
<dbReference type="InterPro" id="IPR020635">
    <property type="entry name" value="Tyr_kinase_cat_dom"/>
</dbReference>
<feature type="domain" description="Protein kinase" evidence="3">
    <location>
        <begin position="18"/>
        <end position="142"/>
    </location>
</feature>
<evidence type="ECO:0000256" key="2">
    <source>
        <dbReference type="ARBA" id="ARBA00022840"/>
    </source>
</evidence>
<keyword evidence="5" id="KW-1185">Reference proteome</keyword>
<evidence type="ECO:0000313" key="6">
    <source>
        <dbReference type="WBParaSite" id="ACOC_0001031501-mRNA-1"/>
    </source>
</evidence>
<reference evidence="4 5" key="2">
    <citation type="submission" date="2018-11" db="EMBL/GenBank/DDBJ databases">
        <authorList>
            <consortium name="Pathogen Informatics"/>
        </authorList>
    </citation>
    <scope>NUCLEOTIDE SEQUENCE [LARGE SCALE GENOMIC DNA]</scope>
    <source>
        <strain evidence="4 5">Costa Rica</strain>
    </source>
</reference>
<dbReference type="WBParaSite" id="ACOC_0001031501-mRNA-1">
    <property type="protein sequence ID" value="ACOC_0001031501-mRNA-1"/>
    <property type="gene ID" value="ACOC_0001031501"/>
</dbReference>
<dbReference type="EMBL" id="UYYA01004448">
    <property type="protein sequence ID" value="VDM61901.1"/>
    <property type="molecule type" value="Genomic_DNA"/>
</dbReference>
<dbReference type="GO" id="GO:0005524">
    <property type="term" value="F:ATP binding"/>
    <property type="evidence" value="ECO:0007669"/>
    <property type="project" value="UniProtKB-KW"/>
</dbReference>
<dbReference type="GO" id="GO:0004713">
    <property type="term" value="F:protein tyrosine kinase activity"/>
    <property type="evidence" value="ECO:0007669"/>
    <property type="project" value="InterPro"/>
</dbReference>
<evidence type="ECO:0000313" key="4">
    <source>
        <dbReference type="EMBL" id="VDM61901.1"/>
    </source>
</evidence>
<dbReference type="InterPro" id="IPR001245">
    <property type="entry name" value="Ser-Thr/Tyr_kinase_cat_dom"/>
</dbReference>
<dbReference type="Gene3D" id="1.10.510.10">
    <property type="entry name" value="Transferase(Phosphotransferase) domain 1"/>
    <property type="match status" value="1"/>
</dbReference>
<organism evidence="6">
    <name type="scientific">Angiostrongylus costaricensis</name>
    <name type="common">Nematode worm</name>
    <dbReference type="NCBI Taxonomy" id="334426"/>
    <lineage>
        <taxon>Eukaryota</taxon>
        <taxon>Metazoa</taxon>
        <taxon>Ecdysozoa</taxon>
        <taxon>Nematoda</taxon>
        <taxon>Chromadorea</taxon>
        <taxon>Rhabditida</taxon>
        <taxon>Rhabditina</taxon>
        <taxon>Rhabditomorpha</taxon>
        <taxon>Strongyloidea</taxon>
        <taxon>Metastrongylidae</taxon>
        <taxon>Angiostrongylus</taxon>
    </lineage>
</organism>
<reference evidence="6" key="1">
    <citation type="submission" date="2017-02" db="UniProtKB">
        <authorList>
            <consortium name="WormBaseParasite"/>
        </authorList>
    </citation>
    <scope>IDENTIFICATION</scope>
</reference>
<dbReference type="InterPro" id="IPR008266">
    <property type="entry name" value="Tyr_kinase_AS"/>
</dbReference>
<evidence type="ECO:0000313" key="5">
    <source>
        <dbReference type="Proteomes" id="UP000267027"/>
    </source>
</evidence>
<dbReference type="SMART" id="SM00219">
    <property type="entry name" value="TyrKc"/>
    <property type="match status" value="1"/>
</dbReference>
<evidence type="ECO:0000256" key="1">
    <source>
        <dbReference type="ARBA" id="ARBA00022741"/>
    </source>
</evidence>
<dbReference type="InterPro" id="IPR050198">
    <property type="entry name" value="Non-receptor_tyrosine_kinases"/>
</dbReference>
<gene>
    <name evidence="4" type="ORF">ACOC_LOCUS10316</name>
</gene>
<dbReference type="InterPro" id="IPR000719">
    <property type="entry name" value="Prot_kinase_dom"/>
</dbReference>
<proteinExistence type="predicted"/>
<accession>A0A0R3PW40</accession>
<sequence length="142" mass="16317">MHKRGIGLAKWELQHKTATIGELLGEGVFGELKSNCAESELSKAKIKEMMKEARLTRDLKHPNVVFIFGVALLEHPLYIVLEYISGGELDVHLRKQKQTVDEKERPYMTMGAAWGMEYLHRNCILHRDIAARNCLYDNKRPV</sequence>
<name>A0A0R3PW40_ANGCS</name>
<dbReference type="Pfam" id="PF07714">
    <property type="entry name" value="PK_Tyr_Ser-Thr"/>
    <property type="match status" value="1"/>
</dbReference>
<dbReference type="PROSITE" id="PS00109">
    <property type="entry name" value="PROTEIN_KINASE_TYR"/>
    <property type="match status" value="1"/>
</dbReference>
<dbReference type="PROSITE" id="PS50011">
    <property type="entry name" value="PROTEIN_KINASE_DOM"/>
    <property type="match status" value="1"/>
</dbReference>
<protein>
    <submittedName>
        <fullName evidence="6">Protein kinase domain-containing protein</fullName>
    </submittedName>
</protein>
<dbReference type="SUPFAM" id="SSF56112">
    <property type="entry name" value="Protein kinase-like (PK-like)"/>
    <property type="match status" value="1"/>
</dbReference>
<dbReference type="OrthoDB" id="546826at2759"/>